<evidence type="ECO:0000259" key="2">
    <source>
        <dbReference type="Pfam" id="PF03050"/>
    </source>
</evidence>
<feature type="region of interest" description="Disordered" evidence="1">
    <location>
        <begin position="38"/>
        <end position="79"/>
    </location>
</feature>
<reference evidence="5 6" key="1">
    <citation type="submission" date="2023-03" db="EMBL/GenBank/DDBJ databases">
        <title>Draft genome sequence of type strain Streptomyces ferralitis JCM 14344.</title>
        <authorList>
            <person name="Klaysubun C."/>
            <person name="Duangmal K."/>
        </authorList>
    </citation>
    <scope>NUCLEOTIDE SEQUENCE [LARGE SCALE GENOMIC DNA]</scope>
    <source>
        <strain evidence="5 6">JCM 14344</strain>
    </source>
</reference>
<dbReference type="InterPro" id="IPR045618">
    <property type="entry name" value="DUF6444"/>
</dbReference>
<dbReference type="NCBIfam" id="NF033517">
    <property type="entry name" value="transpos_IS66"/>
    <property type="match status" value="1"/>
</dbReference>
<accession>A0ABT5Z2B3</accession>
<dbReference type="Pfam" id="PF20042">
    <property type="entry name" value="DUF6444"/>
    <property type="match status" value="1"/>
</dbReference>
<dbReference type="PANTHER" id="PTHR33678">
    <property type="entry name" value="BLL1576 PROTEIN"/>
    <property type="match status" value="1"/>
</dbReference>
<protein>
    <submittedName>
        <fullName evidence="5">IS66 family transposase</fullName>
    </submittedName>
</protein>
<feature type="region of interest" description="Disordered" evidence="1">
    <location>
        <begin position="368"/>
        <end position="401"/>
    </location>
</feature>
<proteinExistence type="predicted"/>
<dbReference type="Pfam" id="PF13005">
    <property type="entry name" value="zf-IS66"/>
    <property type="match status" value="1"/>
</dbReference>
<feature type="compositionally biased region" description="Low complexity" evidence="1">
    <location>
        <begin position="44"/>
        <end position="54"/>
    </location>
</feature>
<sequence>MLLALVGELRSELTATRAELAAARAAIAELRAENAELKRRLGMNPKNSSKPPSSDGLAKPVSLRKSSGRGPGKAKGGAGGALLQVEGPDVVQVHLPAACGGCAGDLAEAEVVSVERRQVFDLPATRLRVTEHRLEHRRCACGQVTVAAAPDGAAALAQYGPQIKSLAVYLLTRQHLPYERCALLLADVHGAEVATCTLLEWAGQAAQAVAPRTEVVREQLIECDVVGFDETGTRIAGRTCWVHTACTPSLTMYHVHAKRGVAAIESMGVLPAFAGIAVHDRWKPYKTYTGAQHALWAAHHLRELTAVAENAAAQRPEAWAAELAKLLVDTWDEIKEIRAAHPEATGFTVDALERLTARYEEIFTVGRMLHPPRDPAAPDHTTKSGEPAGPPGRRARSSAPVRVRLARAVRQQRQRADDQNGEDPAEDLRRLAHGTERFFAVRGCLSTAAKQSENLLDAITLLFDGRGAWIPTPAS</sequence>
<feature type="domain" description="Transposase IS66 central" evidence="2">
    <location>
        <begin position="158"/>
        <end position="341"/>
    </location>
</feature>
<dbReference type="InterPro" id="IPR004291">
    <property type="entry name" value="Transposase_IS66_central"/>
</dbReference>
<keyword evidence="6" id="KW-1185">Reference proteome</keyword>
<organism evidence="5 6">
    <name type="scientific">Streptantibioticus ferralitis</name>
    <dbReference type="NCBI Taxonomy" id="236510"/>
    <lineage>
        <taxon>Bacteria</taxon>
        <taxon>Bacillati</taxon>
        <taxon>Actinomycetota</taxon>
        <taxon>Actinomycetes</taxon>
        <taxon>Kitasatosporales</taxon>
        <taxon>Streptomycetaceae</taxon>
        <taxon>Streptantibioticus</taxon>
    </lineage>
</organism>
<evidence type="ECO:0000256" key="1">
    <source>
        <dbReference type="SAM" id="MobiDB-lite"/>
    </source>
</evidence>
<evidence type="ECO:0000259" key="4">
    <source>
        <dbReference type="Pfam" id="PF20042"/>
    </source>
</evidence>
<dbReference type="Pfam" id="PF03050">
    <property type="entry name" value="DDE_Tnp_IS66"/>
    <property type="match status" value="1"/>
</dbReference>
<name>A0ABT5Z2B3_9ACTN</name>
<evidence type="ECO:0000313" key="5">
    <source>
        <dbReference type="EMBL" id="MDF2257716.1"/>
    </source>
</evidence>
<dbReference type="PANTHER" id="PTHR33678:SF1">
    <property type="entry name" value="BLL1576 PROTEIN"/>
    <property type="match status" value="1"/>
</dbReference>
<dbReference type="InterPro" id="IPR052344">
    <property type="entry name" value="Transposase-related"/>
</dbReference>
<feature type="domain" description="Transposase IS66 zinc-finger binding" evidence="3">
    <location>
        <begin position="97"/>
        <end position="141"/>
    </location>
</feature>
<evidence type="ECO:0000259" key="3">
    <source>
        <dbReference type="Pfam" id="PF13005"/>
    </source>
</evidence>
<feature type="domain" description="DUF6444" evidence="4">
    <location>
        <begin position="11"/>
        <end position="74"/>
    </location>
</feature>
<evidence type="ECO:0000313" key="6">
    <source>
        <dbReference type="Proteomes" id="UP001220022"/>
    </source>
</evidence>
<dbReference type="EMBL" id="JARHTQ010000011">
    <property type="protein sequence ID" value="MDF2257716.1"/>
    <property type="molecule type" value="Genomic_DNA"/>
</dbReference>
<gene>
    <name evidence="5" type="ORF">P2L57_18940</name>
</gene>
<dbReference type="Proteomes" id="UP001220022">
    <property type="component" value="Unassembled WGS sequence"/>
</dbReference>
<comment type="caution">
    <text evidence="5">The sequence shown here is derived from an EMBL/GenBank/DDBJ whole genome shotgun (WGS) entry which is preliminary data.</text>
</comment>
<feature type="compositionally biased region" description="Basic and acidic residues" evidence="1">
    <location>
        <begin position="371"/>
        <end position="383"/>
    </location>
</feature>
<dbReference type="InterPro" id="IPR024474">
    <property type="entry name" value="Znf_dom_IS66"/>
</dbReference>
<feature type="compositionally biased region" description="Gly residues" evidence="1">
    <location>
        <begin position="69"/>
        <end position="79"/>
    </location>
</feature>